<proteinExistence type="predicted"/>
<sequence length="710" mass="78433">MPTSTLNCEPLSKFAERLYFTSFPESLPKPQHLNTCGSEFKPPPIRGAGHGASGSRTEPAPEADSQALYYYFTLDDDLFYLSFYQDWGPLNMAMVYRACILIHELLEDKELAPYRLVFYSSSDPRKKANAALLIALYIMVVHRRTPWEAFQPIAELEFLCFRDAGKGRSDFNLSIQDCLWGIWKAIQCGLCDFSEFNLDDYECYEKVENGDWNWITPNFIAFASPVDPNWIKKQKEKNDQTSPSPSRHALERKLPQPFLNCLDYFEQRNVKLVVRLNNELYDRQMFIDRSIDHVELYFDDGTNPTDEIVRKFIDMADEVIEAGGVVAVHCKAGLGRTGTLIGAYLIWKFGFTATEAIAFMRIVRPGTVVGPQQQYMYLKQLEWAKWAAVDEMKKLQAQQIAALTAAAAAAKVVAPATPPAEDEEMNEASPTTATTILTRPLPPVTPSKHVAAAQEKAKLVSPPGQPRKTPLAKRKSTNDSEEEGNEELFPLIPAVTTTTTTTNTTTSVRPQKVKKTAPRSAAPTTRVAASEQRPVRVTRSTTNAKNKLASGQANNLTTGSPVKSTKPISSVQPPNKIPRLAHGTTTRSTTSKPVPINTNTKFNENPNSNSNTTTTKKGTQKTPVPSSPTLPSRLPTLVGKRPTHQTSNSLCDLAVGTRSVNRSGSVGLGGVKEGSAWVSENAGAVSIPTSRTEKPSLRSSRRRRSSFSEA</sequence>
<reference evidence="1" key="2">
    <citation type="journal article" date="2020" name="Nat. Commun.">
        <title>Large-scale genome sequencing of mycorrhizal fungi provides insights into the early evolution of symbiotic traits.</title>
        <authorList>
            <person name="Miyauchi S."/>
            <person name="Kiss E."/>
            <person name="Kuo A."/>
            <person name="Drula E."/>
            <person name="Kohler A."/>
            <person name="Sanchez-Garcia M."/>
            <person name="Morin E."/>
            <person name="Andreopoulos B."/>
            <person name="Barry K.W."/>
            <person name="Bonito G."/>
            <person name="Buee M."/>
            <person name="Carver A."/>
            <person name="Chen C."/>
            <person name="Cichocki N."/>
            <person name="Clum A."/>
            <person name="Culley D."/>
            <person name="Crous P.W."/>
            <person name="Fauchery L."/>
            <person name="Girlanda M."/>
            <person name="Hayes R.D."/>
            <person name="Keri Z."/>
            <person name="LaButti K."/>
            <person name="Lipzen A."/>
            <person name="Lombard V."/>
            <person name="Magnuson J."/>
            <person name="Maillard F."/>
            <person name="Murat C."/>
            <person name="Nolan M."/>
            <person name="Ohm R.A."/>
            <person name="Pangilinan J."/>
            <person name="Pereira M.F."/>
            <person name="Perotto S."/>
            <person name="Peter M."/>
            <person name="Pfister S."/>
            <person name="Riley R."/>
            <person name="Sitrit Y."/>
            <person name="Stielow J.B."/>
            <person name="Szollosi G."/>
            <person name="Zifcakova L."/>
            <person name="Stursova M."/>
            <person name="Spatafora J.W."/>
            <person name="Tedersoo L."/>
            <person name="Vaario L.M."/>
            <person name="Yamada A."/>
            <person name="Yan M."/>
            <person name="Wang P."/>
            <person name="Xu J."/>
            <person name="Bruns T."/>
            <person name="Baldrian P."/>
            <person name="Vilgalys R."/>
            <person name="Dunand C."/>
            <person name="Henrissat B."/>
            <person name="Grigoriev I.V."/>
            <person name="Hibbett D."/>
            <person name="Nagy L.G."/>
            <person name="Martin F.M."/>
        </authorList>
    </citation>
    <scope>NUCLEOTIDE SEQUENCE</scope>
    <source>
        <strain evidence="1">P2</strain>
    </source>
</reference>
<comment type="caution">
    <text evidence="1">The sequence shown here is derived from an EMBL/GenBank/DDBJ whole genome shotgun (WGS) entry which is preliminary data.</text>
</comment>
<reference evidence="1" key="1">
    <citation type="submission" date="2019-10" db="EMBL/GenBank/DDBJ databases">
        <authorList>
            <consortium name="DOE Joint Genome Institute"/>
            <person name="Kuo A."/>
            <person name="Miyauchi S."/>
            <person name="Kiss E."/>
            <person name="Drula E."/>
            <person name="Kohler A."/>
            <person name="Sanchez-Garcia M."/>
            <person name="Andreopoulos B."/>
            <person name="Barry K.W."/>
            <person name="Bonito G."/>
            <person name="Buee M."/>
            <person name="Carver A."/>
            <person name="Chen C."/>
            <person name="Cichocki N."/>
            <person name="Clum A."/>
            <person name="Culley D."/>
            <person name="Crous P.W."/>
            <person name="Fauchery L."/>
            <person name="Girlanda M."/>
            <person name="Hayes R."/>
            <person name="Keri Z."/>
            <person name="Labutti K."/>
            <person name="Lipzen A."/>
            <person name="Lombard V."/>
            <person name="Magnuson J."/>
            <person name="Maillard F."/>
            <person name="Morin E."/>
            <person name="Murat C."/>
            <person name="Nolan M."/>
            <person name="Ohm R."/>
            <person name="Pangilinan J."/>
            <person name="Pereira M."/>
            <person name="Perotto S."/>
            <person name="Peter M."/>
            <person name="Riley R."/>
            <person name="Sitrit Y."/>
            <person name="Stielow B."/>
            <person name="Szollosi G."/>
            <person name="Zifcakova L."/>
            <person name="Stursova M."/>
            <person name="Spatafora J.W."/>
            <person name="Tedersoo L."/>
            <person name="Vaario L.-M."/>
            <person name="Yamada A."/>
            <person name="Yan M."/>
            <person name="Wang P."/>
            <person name="Xu J."/>
            <person name="Bruns T."/>
            <person name="Baldrian P."/>
            <person name="Vilgalys R."/>
            <person name="Henrissat B."/>
            <person name="Grigoriev I.V."/>
            <person name="Hibbett D."/>
            <person name="Nagy L.G."/>
            <person name="Martin F.M."/>
        </authorList>
    </citation>
    <scope>NUCLEOTIDE SEQUENCE</scope>
    <source>
        <strain evidence="1">P2</strain>
    </source>
</reference>
<evidence type="ECO:0000313" key="1">
    <source>
        <dbReference type="EMBL" id="KAF9652104.1"/>
    </source>
</evidence>
<protein>
    <submittedName>
        <fullName evidence="1">Phosphatases II</fullName>
    </submittedName>
</protein>
<gene>
    <name evidence="1" type="ORF">BDM02DRAFT_3161640</name>
</gene>
<evidence type="ECO:0000313" key="2">
    <source>
        <dbReference type="Proteomes" id="UP000886501"/>
    </source>
</evidence>
<accession>A0ACB6ZRG6</accession>
<dbReference type="Proteomes" id="UP000886501">
    <property type="component" value="Unassembled WGS sequence"/>
</dbReference>
<organism evidence="1 2">
    <name type="scientific">Thelephora ganbajun</name>
    <name type="common">Ganba fungus</name>
    <dbReference type="NCBI Taxonomy" id="370292"/>
    <lineage>
        <taxon>Eukaryota</taxon>
        <taxon>Fungi</taxon>
        <taxon>Dikarya</taxon>
        <taxon>Basidiomycota</taxon>
        <taxon>Agaricomycotina</taxon>
        <taxon>Agaricomycetes</taxon>
        <taxon>Thelephorales</taxon>
        <taxon>Thelephoraceae</taxon>
        <taxon>Thelephora</taxon>
    </lineage>
</organism>
<dbReference type="EMBL" id="MU117970">
    <property type="protein sequence ID" value="KAF9652104.1"/>
    <property type="molecule type" value="Genomic_DNA"/>
</dbReference>
<keyword evidence="2" id="KW-1185">Reference proteome</keyword>
<name>A0ACB6ZRG6_THEGA</name>